<evidence type="ECO:0008006" key="4">
    <source>
        <dbReference type="Google" id="ProtNLM"/>
    </source>
</evidence>
<name>A0ABT0C1E9_9BACT</name>
<organism evidence="2 3">
    <name type="scientific">Parabacteroides faecalis</name>
    <dbReference type="NCBI Taxonomy" id="2924040"/>
    <lineage>
        <taxon>Bacteria</taxon>
        <taxon>Pseudomonadati</taxon>
        <taxon>Bacteroidota</taxon>
        <taxon>Bacteroidia</taxon>
        <taxon>Bacteroidales</taxon>
        <taxon>Tannerellaceae</taxon>
        <taxon>Parabacteroides</taxon>
    </lineage>
</organism>
<dbReference type="PROSITE" id="PS51257">
    <property type="entry name" value="PROKAR_LIPOPROTEIN"/>
    <property type="match status" value="1"/>
</dbReference>
<accession>A0ABT0C1E9</accession>
<evidence type="ECO:0000313" key="3">
    <source>
        <dbReference type="Proteomes" id="UP001165444"/>
    </source>
</evidence>
<evidence type="ECO:0000256" key="1">
    <source>
        <dbReference type="SAM" id="SignalP"/>
    </source>
</evidence>
<evidence type="ECO:0000313" key="2">
    <source>
        <dbReference type="EMBL" id="MCJ2380842.1"/>
    </source>
</evidence>
<keyword evidence="1" id="KW-0732">Signal</keyword>
<dbReference type="Proteomes" id="UP001165444">
    <property type="component" value="Unassembled WGS sequence"/>
</dbReference>
<feature type="chain" id="PRO_5045286938" description="Lipoprotein" evidence="1">
    <location>
        <begin position="26"/>
        <end position="549"/>
    </location>
</feature>
<sequence length="549" mass="59471">MKKEYTYLHRFFMCVVLCSVMLVSACSDDDNMSGNNKGNNLIAVANVPKPNPFLAKEHYSITHFNSAQTDAIPYFVPDGTWHADPYACEGGWSGPVNLMTLSAAVDGYMWGMSSDRVSYYRCTDGRFTKLGEAGLPDGTMKTEEQLRTLSANYNSPKELYDAITPFTGEHPMHAISSGNYVLCDKDNYAYTNIGTTIARYRLKEASKPEAGIELDSYLNIKDQVGSAWALVGVVMTYDGYLVAAYNSGIVVVDRNLSGVVDTYSLPNGQVLTNSIAVEEDGGIYVASNSKEPSGDGLMQKIVWRGGHLSTAEADGAWQCAYDGGPTAPSIKMGNGTGSTPTLMGFGDDEDHLVVITDGAKRMKIVAFWRDNIPADAKEVAGGRQRIAGYKEVTCGLPSSTEWIQSEQSVACAGYGAFVVNNILSGGTSTGDKVVDVLSIGPLIPSPYGVERLEWNTKDNKWETVWMRGDVSSPSMIPAISTSAGMVFVNGYSQSDGWEVTGLDWNTGATRHRVIFGNTSRGNGTYAIIQYFNNGDLLFNSCSGPYRVKL</sequence>
<keyword evidence="3" id="KW-1185">Reference proteome</keyword>
<reference evidence="2 3" key="1">
    <citation type="submission" date="2022-03" db="EMBL/GenBank/DDBJ databases">
        <title>Parabacteroides sp. nov. isolated from swine feces.</title>
        <authorList>
            <person name="Bak J.E."/>
        </authorList>
    </citation>
    <scope>NUCLEOTIDE SEQUENCE [LARGE SCALE GENOMIC DNA]</scope>
    <source>
        <strain evidence="2 3">AGMB00274</strain>
    </source>
</reference>
<proteinExistence type="predicted"/>
<dbReference type="EMBL" id="JAKZMM010000021">
    <property type="protein sequence ID" value="MCJ2380842.1"/>
    <property type="molecule type" value="Genomic_DNA"/>
</dbReference>
<gene>
    <name evidence="2" type="ORF">MUN53_09490</name>
</gene>
<comment type="caution">
    <text evidence="2">The sequence shown here is derived from an EMBL/GenBank/DDBJ whole genome shotgun (WGS) entry which is preliminary data.</text>
</comment>
<protein>
    <recommendedName>
        <fullName evidence="4">Lipoprotein</fullName>
    </recommendedName>
</protein>
<dbReference type="RefSeq" id="WP_122114889.1">
    <property type="nucleotide sequence ID" value="NZ_JAKZMM010000021.1"/>
</dbReference>
<feature type="signal peptide" evidence="1">
    <location>
        <begin position="1"/>
        <end position="25"/>
    </location>
</feature>